<sequence>MTSMKIKPEPLSTDPNRLYKEWFENRKRMCAKIDPLVKFEEPIYQDKVRFVCISDTHEKLRDLLPKIPNGDVLVHCGDFTNTGDRNELEEFNYAIGKLPHPHKIIIAGNHEFGFDDSEDLVQREEKYKGHGTPKGHKLLTNCTVLADKMVEIYGIKIYGTSWHPLSGYAYYRPRDKLHEKWNLIPDDIDILLTHTPPLGHGDLWNRQSREGDVDLLNTIEHRVKPKFHVFGHIHEQPGITTNGVTNFVNAAICSHKLEIMNLPILFDIPLKPGLQKS</sequence>
<accession>A0A914DS00</accession>
<dbReference type="InterPro" id="IPR029052">
    <property type="entry name" value="Metallo-depent_PP-like"/>
</dbReference>
<dbReference type="Gene3D" id="3.60.21.10">
    <property type="match status" value="1"/>
</dbReference>
<comment type="similarity">
    <text evidence="1">Belongs to the UPF0046 family.</text>
</comment>
<evidence type="ECO:0000313" key="3">
    <source>
        <dbReference type="Proteomes" id="UP000887540"/>
    </source>
</evidence>
<dbReference type="PANTHER" id="PTHR12905">
    <property type="entry name" value="METALLOPHOSPHOESTERASE"/>
    <property type="match status" value="1"/>
</dbReference>
<proteinExistence type="inferred from homology"/>
<protein>
    <submittedName>
        <fullName evidence="4">Calcineurin-like phosphoesterase domain-containing protein</fullName>
    </submittedName>
</protein>
<dbReference type="AlphaFoldDB" id="A0A914DS00"/>
<evidence type="ECO:0000313" key="4">
    <source>
        <dbReference type="WBParaSite" id="ACRNAN_scaffold3680.g20753.t1"/>
    </source>
</evidence>
<dbReference type="Proteomes" id="UP000887540">
    <property type="component" value="Unplaced"/>
</dbReference>
<organism evidence="3 4">
    <name type="scientific">Acrobeloides nanus</name>
    <dbReference type="NCBI Taxonomy" id="290746"/>
    <lineage>
        <taxon>Eukaryota</taxon>
        <taxon>Metazoa</taxon>
        <taxon>Ecdysozoa</taxon>
        <taxon>Nematoda</taxon>
        <taxon>Chromadorea</taxon>
        <taxon>Rhabditida</taxon>
        <taxon>Tylenchina</taxon>
        <taxon>Cephalobomorpha</taxon>
        <taxon>Cephaloboidea</taxon>
        <taxon>Cephalobidae</taxon>
        <taxon>Acrobeloides</taxon>
    </lineage>
</organism>
<name>A0A914DS00_9BILA</name>
<reference evidence="4" key="1">
    <citation type="submission" date="2022-11" db="UniProtKB">
        <authorList>
            <consortium name="WormBaseParasite"/>
        </authorList>
    </citation>
    <scope>IDENTIFICATION</scope>
</reference>
<dbReference type="SUPFAM" id="SSF56300">
    <property type="entry name" value="Metallo-dependent phosphatases"/>
    <property type="match status" value="1"/>
</dbReference>
<dbReference type="Pfam" id="PF00149">
    <property type="entry name" value="Metallophos"/>
    <property type="match status" value="1"/>
</dbReference>
<dbReference type="InterPro" id="IPR051693">
    <property type="entry name" value="UPF0046_metallophosphoest"/>
</dbReference>
<dbReference type="PANTHER" id="PTHR12905:SF19">
    <property type="entry name" value="UPF0046 PROTEIN K07C11.7"/>
    <property type="match status" value="1"/>
</dbReference>
<keyword evidence="3" id="KW-1185">Reference proteome</keyword>
<feature type="domain" description="Calcineurin-like phosphoesterase" evidence="2">
    <location>
        <begin position="49"/>
        <end position="235"/>
    </location>
</feature>
<dbReference type="GO" id="GO:0016787">
    <property type="term" value="F:hydrolase activity"/>
    <property type="evidence" value="ECO:0007669"/>
    <property type="project" value="InterPro"/>
</dbReference>
<dbReference type="InterPro" id="IPR004843">
    <property type="entry name" value="Calcineurin-like_PHP"/>
</dbReference>
<evidence type="ECO:0000256" key="1">
    <source>
        <dbReference type="ARBA" id="ARBA00007993"/>
    </source>
</evidence>
<evidence type="ECO:0000259" key="2">
    <source>
        <dbReference type="Pfam" id="PF00149"/>
    </source>
</evidence>
<dbReference type="WBParaSite" id="ACRNAN_scaffold3680.g20753.t1">
    <property type="protein sequence ID" value="ACRNAN_scaffold3680.g20753.t1"/>
    <property type="gene ID" value="ACRNAN_scaffold3680.g20753"/>
</dbReference>
<dbReference type="CDD" id="cd07379">
    <property type="entry name" value="MPP_239FB"/>
    <property type="match status" value="1"/>
</dbReference>